<reference evidence="3 4" key="1">
    <citation type="submission" date="2016-09" db="EMBL/GenBank/DDBJ databases">
        <title>Couchioplanes caeruleus draft genome sequence.</title>
        <authorList>
            <person name="Sheehan J."/>
            <person name="Caffrey P."/>
        </authorList>
    </citation>
    <scope>NUCLEOTIDE SEQUENCE [LARGE SCALE GENOMIC DNA]</scope>
    <source>
        <strain evidence="3 4">DSM 43634</strain>
    </source>
</reference>
<dbReference type="InterPro" id="IPR036415">
    <property type="entry name" value="Lamin_tail_dom_sf"/>
</dbReference>
<dbReference type="Gene3D" id="2.40.50.90">
    <property type="match status" value="1"/>
</dbReference>
<keyword evidence="4" id="KW-1185">Reference proteome</keyword>
<feature type="signal peptide" evidence="1">
    <location>
        <begin position="1"/>
        <end position="24"/>
    </location>
</feature>
<dbReference type="Pfam" id="PF00932">
    <property type="entry name" value="LTD"/>
    <property type="match status" value="1"/>
</dbReference>
<gene>
    <name evidence="3" type="ORF">BG844_24415</name>
</gene>
<evidence type="ECO:0000259" key="2">
    <source>
        <dbReference type="PROSITE" id="PS51841"/>
    </source>
</evidence>
<accession>A0A1K0GRA6</accession>
<sequence length="322" mass="34753">MLRRLALVLAVVLGAGVLATPAAAASGSCLPTGGGPRCQVWTGKAVRVGDGDTILVDITGDGRNNPRWIRLINVQAMELTVYSTTPSRRRGHCHAVAAAARLEQLLRAGGGVVRMTAQHASSSSKNRPLRAVQVRIDGQWRDVGLDLLRRGLTLWQPFKGEYAWNASYRTAQARAARDRLNLYDTDACGSGPSQNAAISAFVNYDAEGQDDKNLNGEYVRLDNASASAVPIAGWWVRDSGLRRYTFRAGSVIPAHGSVYVHVGKGRDTATHKYWGLTRPVFDNPTDDAQALGDGAYLFDPRGDMRAWMQYPVGAPVATRAPA</sequence>
<dbReference type="PROSITE" id="PS51257">
    <property type="entry name" value="PROKAR_LIPOPROTEIN"/>
    <property type="match status" value="1"/>
</dbReference>
<dbReference type="Proteomes" id="UP000182486">
    <property type="component" value="Unassembled WGS sequence"/>
</dbReference>
<dbReference type="EMBL" id="MEIA01000277">
    <property type="protein sequence ID" value="OJF11771.1"/>
    <property type="molecule type" value="Genomic_DNA"/>
</dbReference>
<dbReference type="SUPFAM" id="SSF74853">
    <property type="entry name" value="Lamin A/C globular tail domain"/>
    <property type="match status" value="1"/>
</dbReference>
<proteinExistence type="predicted"/>
<dbReference type="InterPro" id="IPR035437">
    <property type="entry name" value="SNase_OB-fold_sf"/>
</dbReference>
<dbReference type="InterPro" id="IPR001322">
    <property type="entry name" value="Lamin_tail_dom"/>
</dbReference>
<dbReference type="SUPFAM" id="SSF50199">
    <property type="entry name" value="Staphylococcal nuclease"/>
    <property type="match status" value="1"/>
</dbReference>
<organism evidence="3 4">
    <name type="scientific">Couchioplanes caeruleus subsp. caeruleus</name>
    <dbReference type="NCBI Taxonomy" id="56427"/>
    <lineage>
        <taxon>Bacteria</taxon>
        <taxon>Bacillati</taxon>
        <taxon>Actinomycetota</taxon>
        <taxon>Actinomycetes</taxon>
        <taxon>Micromonosporales</taxon>
        <taxon>Micromonosporaceae</taxon>
        <taxon>Couchioplanes</taxon>
    </lineage>
</organism>
<name>A0A1K0GRA6_9ACTN</name>
<dbReference type="AlphaFoldDB" id="A0A1K0GRA6"/>
<comment type="caution">
    <text evidence="3">The sequence shown here is derived from an EMBL/GenBank/DDBJ whole genome shotgun (WGS) entry which is preliminary data.</text>
</comment>
<dbReference type="RefSeq" id="WP_071807711.1">
    <property type="nucleotide sequence ID" value="NZ_MEIA01000277.1"/>
</dbReference>
<dbReference type="Gene3D" id="2.60.40.1260">
    <property type="entry name" value="Lamin Tail domain"/>
    <property type="match status" value="1"/>
</dbReference>
<feature type="chain" id="PRO_5009664471" evidence="1">
    <location>
        <begin position="25"/>
        <end position="322"/>
    </location>
</feature>
<feature type="domain" description="LTD" evidence="2">
    <location>
        <begin position="192"/>
        <end position="314"/>
    </location>
</feature>
<keyword evidence="1" id="KW-0732">Signal</keyword>
<evidence type="ECO:0000313" key="3">
    <source>
        <dbReference type="EMBL" id="OJF11771.1"/>
    </source>
</evidence>
<protein>
    <submittedName>
        <fullName evidence="3">Nuclease</fullName>
    </submittedName>
</protein>
<evidence type="ECO:0000313" key="4">
    <source>
        <dbReference type="Proteomes" id="UP000182486"/>
    </source>
</evidence>
<dbReference type="PROSITE" id="PS51841">
    <property type="entry name" value="LTD"/>
    <property type="match status" value="1"/>
</dbReference>
<evidence type="ECO:0000256" key="1">
    <source>
        <dbReference type="SAM" id="SignalP"/>
    </source>
</evidence>